<dbReference type="STRING" id="402600.SAMN05216188_1491"/>
<name>A0A1H9WWU9_9PSEU</name>
<dbReference type="GO" id="GO:0008610">
    <property type="term" value="P:lipid biosynthetic process"/>
    <property type="evidence" value="ECO:0007669"/>
    <property type="project" value="UniProtKB-ARBA"/>
</dbReference>
<dbReference type="GO" id="GO:0009403">
    <property type="term" value="P:toxin biosynthetic process"/>
    <property type="evidence" value="ECO:0007669"/>
    <property type="project" value="UniProtKB-ARBA"/>
</dbReference>
<dbReference type="NCBIfam" id="TIGR01733">
    <property type="entry name" value="AA-adenyl-dom"/>
    <property type="match status" value="1"/>
</dbReference>
<dbReference type="CDD" id="cd17646">
    <property type="entry name" value="A_NRPS_AB3403-like"/>
    <property type="match status" value="1"/>
</dbReference>
<dbReference type="GO" id="GO:0005829">
    <property type="term" value="C:cytosol"/>
    <property type="evidence" value="ECO:0007669"/>
    <property type="project" value="TreeGrafter"/>
</dbReference>
<dbReference type="SMART" id="SM00823">
    <property type="entry name" value="PKS_PP"/>
    <property type="match status" value="1"/>
</dbReference>
<evidence type="ECO:0000313" key="6">
    <source>
        <dbReference type="EMBL" id="SES38167.1"/>
    </source>
</evidence>
<dbReference type="Gene3D" id="3.40.50.980">
    <property type="match status" value="2"/>
</dbReference>
<dbReference type="Pfam" id="PF00668">
    <property type="entry name" value="Condensation"/>
    <property type="match status" value="2"/>
</dbReference>
<dbReference type="InterPro" id="IPR010071">
    <property type="entry name" value="AA_adenyl_dom"/>
</dbReference>
<dbReference type="Pfam" id="PF13193">
    <property type="entry name" value="AMP-binding_C"/>
    <property type="match status" value="1"/>
</dbReference>
<dbReference type="FunFam" id="3.40.50.12780:FF:000012">
    <property type="entry name" value="Non-ribosomal peptide synthetase"/>
    <property type="match status" value="1"/>
</dbReference>
<dbReference type="InterPro" id="IPR006162">
    <property type="entry name" value="Ppantetheine_attach_site"/>
</dbReference>
<evidence type="ECO:0000256" key="2">
    <source>
        <dbReference type="ARBA" id="ARBA00022450"/>
    </source>
</evidence>
<comment type="cofactor">
    <cofactor evidence="1">
        <name>pantetheine 4'-phosphate</name>
        <dbReference type="ChEBI" id="CHEBI:47942"/>
    </cofactor>
</comment>
<dbReference type="Proteomes" id="UP000199352">
    <property type="component" value="Unassembled WGS sequence"/>
</dbReference>
<dbReference type="PROSITE" id="PS50075">
    <property type="entry name" value="CARRIER"/>
    <property type="match status" value="1"/>
</dbReference>
<dbReference type="EMBL" id="FOFR01000049">
    <property type="protein sequence ID" value="SES38167.1"/>
    <property type="molecule type" value="Genomic_DNA"/>
</dbReference>
<accession>A0A1H9WWU9</accession>
<dbReference type="InterPro" id="IPR000873">
    <property type="entry name" value="AMP-dep_synth/lig_dom"/>
</dbReference>
<sequence>LHQRLLKVARGCGASVFMVLQAGLAALLSRLGAGVDVPIGSPIAGRTDAALDDLVGFFVNTLVLRTDVSGDPSFAELVERVRAADLAAYANQDVPFERLVEVLNPTRSLSRNPLFQVMLAYQNVPEPTLAMPGLRVNFEIFPVRTAKFDLHLSIGELHGGGDGALDGFVEFNTDVFDRETVGTILGRLTRLLDSATADPGRPLSQIDILTEEERELVLCEWNDTAHEVPAASLPELIESRAARVPDSTALVFDGASLTYHELNERANRLAHELADRGAGPERVVAVAVERSLDLVIALLAVLKTGAAYLPVDPGYPQERTRFVLRDAAPVTVVTTAQTVPLLPPGEVSLVLDEPGTRDLLSRRSTENPVPELSPDSPAYVIYTSGSTGKPKGVVVSHAAIVNRLAWMQAEYGLGADDRVLQKTPSGFDVSVWEFFWPLTEGATLVIAAPEGHRDPAYLADVIVAERITTVHFVPSMLHAFLEHPRAARCVNLRRVICSGEALSPELEALHARTLGVPLHNLYGPTEAAVDVTSWACDPDAGGGTVPIGRPVWNTSVYVLDAALRPVPVGAVGDLYLAGVQLARGYLNRPALTAERFTADPFGQPGTRMYRTGDIARWRPDGALEFLGRADDQVKIRGFRIELGEIESVVASHPGVAQAAVVARGERDGDKQLVAYVVPGGKPQGERDRALEHHQVSEWEHVYDEVYERTGGTAFGEDFTGWNSSYDGAPLPLEHMREWRANAVDRIRDLEPRRVLELGVGNGLLLSQLAGDCEAYWGTDLSSAAIEALRAQVADRAGLADRVELRAQPAHVIDGLPTGFFDTVVLNSVVQYFPSSEYLADVLRAALAVLAPGGAIFVGDVRNLRLLRCLHTAVQLSRAGNAVSPVALRRIIDRNVLMEKELLLDPDFFPAFAQATSEVADFEVHLKRGRHHNELTRYRFDVVLRKAAATGAAPAAVSPPALRWQREVPDLAALERLLGATAPAAVRITGVPNARLLPELESLRVFDSGGQVGGADERNAGQDPESFHELGARHGYRVRTTWSSAAADGSFDAVLTRPSTPDTIRAYRAPAEPADIASYANDPAASHDLAALVRDLRAHSTEWLPGHMVPSAFMVLDSLPLTANGKLDRRALPSPVLGTGTVGRAPGTPTEHALCSLFAEVLGLPSVGVDDDFFALGGHSLLATRLLSRVRTAFGVELELQDLFARPTVVGVAERIEGTHEERPKLVAVRTRDDLPLSFAQQRLWFLDRLEGSSPTYNLALALRLDGVLDRGALGAALTDVVSRHEVLRTVLREHDGVPRQVVLDPARARPEFVITSCAEPELAASLTAAARYRFDLAAELPLRAELFVLGPDRHVLVLVLHHIAGDGWSMAPLARDLALAYGARCAGGVPGWGVLPVQYADYALWQRELLGEESDPGSRVSRQLEFWRSVLAGLPEQIDLP</sequence>
<dbReference type="Pfam" id="PF00501">
    <property type="entry name" value="AMP-binding"/>
    <property type="match status" value="1"/>
</dbReference>
<dbReference type="SUPFAM" id="SSF56801">
    <property type="entry name" value="Acetyl-CoA synthetase-like"/>
    <property type="match status" value="1"/>
</dbReference>
<dbReference type="PIRSF" id="PIRSF001617">
    <property type="entry name" value="Alpha-AR"/>
    <property type="match status" value="1"/>
</dbReference>
<dbReference type="Gene3D" id="3.30.559.10">
    <property type="entry name" value="Chloramphenicol acetyltransferase-like domain"/>
    <property type="match status" value="1"/>
</dbReference>
<dbReference type="InterPro" id="IPR001242">
    <property type="entry name" value="Condensation_dom"/>
</dbReference>
<evidence type="ECO:0000259" key="5">
    <source>
        <dbReference type="PROSITE" id="PS50075"/>
    </source>
</evidence>
<dbReference type="GO" id="GO:0031177">
    <property type="term" value="F:phosphopantetheine binding"/>
    <property type="evidence" value="ECO:0007669"/>
    <property type="project" value="InterPro"/>
</dbReference>
<feature type="non-terminal residue" evidence="6">
    <location>
        <position position="1"/>
    </location>
</feature>
<dbReference type="FunFam" id="3.40.50.980:FF:000002">
    <property type="entry name" value="Enterobactin synthetase component F"/>
    <property type="match status" value="1"/>
</dbReference>
<dbReference type="InterPro" id="IPR036736">
    <property type="entry name" value="ACP-like_sf"/>
</dbReference>
<evidence type="ECO:0000256" key="3">
    <source>
        <dbReference type="ARBA" id="ARBA00022553"/>
    </source>
</evidence>
<dbReference type="SUPFAM" id="SSF52777">
    <property type="entry name" value="CoA-dependent acyltransferases"/>
    <property type="match status" value="2"/>
</dbReference>
<keyword evidence="7" id="KW-1185">Reference proteome</keyword>
<dbReference type="PROSITE" id="PS00455">
    <property type="entry name" value="AMP_BINDING"/>
    <property type="match status" value="1"/>
</dbReference>
<dbReference type="Gene3D" id="1.10.1200.10">
    <property type="entry name" value="ACP-like"/>
    <property type="match status" value="1"/>
</dbReference>
<dbReference type="GO" id="GO:0003824">
    <property type="term" value="F:catalytic activity"/>
    <property type="evidence" value="ECO:0007669"/>
    <property type="project" value="InterPro"/>
</dbReference>
<dbReference type="PANTHER" id="PTHR45527:SF1">
    <property type="entry name" value="FATTY ACID SYNTHASE"/>
    <property type="match status" value="1"/>
</dbReference>
<dbReference type="Gene3D" id="2.30.38.10">
    <property type="entry name" value="Luciferase, Domain 3"/>
    <property type="match status" value="1"/>
</dbReference>
<dbReference type="FunFam" id="3.40.50.980:FF:000001">
    <property type="entry name" value="Non-ribosomal peptide synthetase"/>
    <property type="match status" value="1"/>
</dbReference>
<reference evidence="7" key="1">
    <citation type="submission" date="2016-10" db="EMBL/GenBank/DDBJ databases">
        <authorList>
            <person name="Varghese N."/>
            <person name="Submissions S."/>
        </authorList>
    </citation>
    <scope>NUCLEOTIDE SEQUENCE [LARGE SCALE GENOMIC DNA]</scope>
    <source>
        <strain evidence="7">CGMCC 4.3525</strain>
    </source>
</reference>
<feature type="non-terminal residue" evidence="6">
    <location>
        <position position="1441"/>
    </location>
</feature>
<dbReference type="InterPro" id="IPR013217">
    <property type="entry name" value="Methyltransf_12"/>
</dbReference>
<dbReference type="Pfam" id="PF08242">
    <property type="entry name" value="Methyltransf_12"/>
    <property type="match status" value="1"/>
</dbReference>
<dbReference type="SUPFAM" id="SSF53335">
    <property type="entry name" value="S-adenosyl-L-methionine-dependent methyltransferases"/>
    <property type="match status" value="1"/>
</dbReference>
<dbReference type="SUPFAM" id="SSF47336">
    <property type="entry name" value="ACP-like"/>
    <property type="match status" value="1"/>
</dbReference>
<dbReference type="FunFam" id="1.10.1200.10:FF:000016">
    <property type="entry name" value="Non-ribosomal peptide synthase"/>
    <property type="match status" value="1"/>
</dbReference>
<dbReference type="Gene3D" id="3.30.300.30">
    <property type="match status" value="2"/>
</dbReference>
<proteinExistence type="predicted"/>
<keyword evidence="4" id="KW-0677">Repeat</keyword>
<dbReference type="InterPro" id="IPR009081">
    <property type="entry name" value="PP-bd_ACP"/>
</dbReference>
<evidence type="ECO:0000313" key="7">
    <source>
        <dbReference type="Proteomes" id="UP000199352"/>
    </source>
</evidence>
<dbReference type="Gene3D" id="3.30.559.30">
    <property type="entry name" value="Nonribosomal peptide synthetase, condensation domain"/>
    <property type="match status" value="1"/>
</dbReference>
<dbReference type="PROSITE" id="PS00012">
    <property type="entry name" value="PHOSPHOPANTETHEINE"/>
    <property type="match status" value="1"/>
</dbReference>
<keyword evidence="2" id="KW-0596">Phosphopantetheine</keyword>
<gene>
    <name evidence="6" type="ORF">SAMN05216188_1491</name>
</gene>
<feature type="domain" description="Carrier" evidence="5">
    <location>
        <begin position="1144"/>
        <end position="1219"/>
    </location>
</feature>
<dbReference type="GO" id="GO:0043041">
    <property type="term" value="P:amino acid activation for nonribosomal peptide biosynthetic process"/>
    <property type="evidence" value="ECO:0007669"/>
    <property type="project" value="TreeGrafter"/>
</dbReference>
<dbReference type="InterPro" id="IPR023213">
    <property type="entry name" value="CAT-like_dom_sf"/>
</dbReference>
<dbReference type="GO" id="GO:0072330">
    <property type="term" value="P:monocarboxylic acid biosynthetic process"/>
    <property type="evidence" value="ECO:0007669"/>
    <property type="project" value="UniProtKB-ARBA"/>
</dbReference>
<evidence type="ECO:0000256" key="1">
    <source>
        <dbReference type="ARBA" id="ARBA00001957"/>
    </source>
</evidence>
<dbReference type="InterPro" id="IPR020845">
    <property type="entry name" value="AMP-binding_CS"/>
</dbReference>
<evidence type="ECO:0000256" key="4">
    <source>
        <dbReference type="ARBA" id="ARBA00022737"/>
    </source>
</evidence>
<dbReference type="CDD" id="cd02440">
    <property type="entry name" value="AdoMet_MTases"/>
    <property type="match status" value="1"/>
</dbReference>
<dbReference type="Pfam" id="PF00550">
    <property type="entry name" value="PP-binding"/>
    <property type="match status" value="1"/>
</dbReference>
<dbReference type="InterPro" id="IPR025110">
    <property type="entry name" value="AMP-bd_C"/>
</dbReference>
<keyword evidence="3" id="KW-0597">Phosphoprotein</keyword>
<dbReference type="InterPro" id="IPR020806">
    <property type="entry name" value="PKS_PP-bd"/>
</dbReference>
<dbReference type="FunFam" id="2.30.38.10:FF:000001">
    <property type="entry name" value="Non-ribosomal peptide synthetase PvdI"/>
    <property type="match status" value="1"/>
</dbReference>
<protein>
    <submittedName>
        <fullName evidence="6">Amino acid adenylation domain-containing protein</fullName>
    </submittedName>
</protein>
<dbReference type="PANTHER" id="PTHR45527">
    <property type="entry name" value="NONRIBOSOMAL PEPTIDE SYNTHETASE"/>
    <property type="match status" value="1"/>
</dbReference>
<dbReference type="InterPro" id="IPR029063">
    <property type="entry name" value="SAM-dependent_MTases_sf"/>
</dbReference>
<dbReference type="Gene3D" id="3.40.50.150">
    <property type="entry name" value="Vaccinia Virus protein VP39"/>
    <property type="match status" value="1"/>
</dbReference>
<dbReference type="InterPro" id="IPR045851">
    <property type="entry name" value="AMP-bd_C_sf"/>
</dbReference>
<organism evidence="6 7">
    <name type="scientific">Lentzea xinjiangensis</name>
    <dbReference type="NCBI Taxonomy" id="402600"/>
    <lineage>
        <taxon>Bacteria</taxon>
        <taxon>Bacillati</taxon>
        <taxon>Actinomycetota</taxon>
        <taxon>Actinomycetes</taxon>
        <taxon>Pseudonocardiales</taxon>
        <taxon>Pseudonocardiaceae</taxon>
        <taxon>Lentzea</taxon>
    </lineage>
</organism>